<accession>A0A4Q7RZ95</accession>
<proteinExistence type="predicted"/>
<gene>
    <name evidence="3" type="ORF">EV147_2370</name>
</gene>
<evidence type="ECO:0008006" key="5">
    <source>
        <dbReference type="Google" id="ProtNLM"/>
    </source>
</evidence>
<reference evidence="3 4" key="1">
    <citation type="journal article" date="2015" name="Stand. Genomic Sci.">
        <title>Genomic Encyclopedia of Bacterial and Archaeal Type Strains, Phase III: the genomes of soil and plant-associated and newly described type strains.</title>
        <authorList>
            <person name="Whitman W.B."/>
            <person name="Woyke T."/>
            <person name="Klenk H.P."/>
            <person name="Zhou Y."/>
            <person name="Lilburn T.G."/>
            <person name="Beck B.J."/>
            <person name="De Vos P."/>
            <person name="Vandamme P."/>
            <person name="Eisen J.A."/>
            <person name="Garrity G."/>
            <person name="Hugenholtz P."/>
            <person name="Kyrpides N.C."/>
        </authorList>
    </citation>
    <scope>NUCLEOTIDE SEQUENCE [LARGE SCALE GENOMIC DNA]</scope>
    <source>
        <strain evidence="3 4">ASC-9842</strain>
    </source>
</reference>
<protein>
    <recommendedName>
        <fullName evidence="5">Lipoprotein</fullName>
    </recommendedName>
</protein>
<evidence type="ECO:0000313" key="3">
    <source>
        <dbReference type="EMBL" id="RZT39175.1"/>
    </source>
</evidence>
<name>A0A4Q7RZ95_9BURK</name>
<dbReference type="OrthoDB" id="6985970at2"/>
<dbReference type="EMBL" id="SGXM01000002">
    <property type="protein sequence ID" value="RZT39175.1"/>
    <property type="molecule type" value="Genomic_DNA"/>
</dbReference>
<keyword evidence="2" id="KW-0732">Signal</keyword>
<organism evidence="3 4">
    <name type="scientific">Cupriavidus agavae</name>
    <dbReference type="NCBI Taxonomy" id="1001822"/>
    <lineage>
        <taxon>Bacteria</taxon>
        <taxon>Pseudomonadati</taxon>
        <taxon>Pseudomonadota</taxon>
        <taxon>Betaproteobacteria</taxon>
        <taxon>Burkholderiales</taxon>
        <taxon>Burkholderiaceae</taxon>
        <taxon>Cupriavidus</taxon>
    </lineage>
</organism>
<comment type="caution">
    <text evidence="3">The sequence shown here is derived from an EMBL/GenBank/DDBJ whole genome shotgun (WGS) entry which is preliminary data.</text>
</comment>
<feature type="chain" id="PRO_5020763830" description="Lipoprotein" evidence="2">
    <location>
        <begin position="21"/>
        <end position="132"/>
    </location>
</feature>
<evidence type="ECO:0000256" key="1">
    <source>
        <dbReference type="SAM" id="MobiDB-lite"/>
    </source>
</evidence>
<dbReference type="PROSITE" id="PS51257">
    <property type="entry name" value="PROKAR_LIPOPROTEIN"/>
    <property type="match status" value="1"/>
</dbReference>
<dbReference type="AlphaFoldDB" id="A0A4Q7RZ95"/>
<sequence length="132" mass="14071">MKTIRLSLVALLTASAFVAACSDRSSSSSKPAEGTPVSASAPHTDEWLGKWTGPEGTFLELAGGHGKYEVTVQNLDGPRRFEGRYADGGIEFERDGTREVIRASDGAGTGMKWLAGKKNCLTVRSGEGYCRD</sequence>
<feature type="region of interest" description="Disordered" evidence="1">
    <location>
        <begin position="24"/>
        <end position="49"/>
    </location>
</feature>
<dbReference type="RefSeq" id="WP_130391374.1">
    <property type="nucleotide sequence ID" value="NZ_SGXM01000002.1"/>
</dbReference>
<dbReference type="Proteomes" id="UP000291078">
    <property type="component" value="Unassembled WGS sequence"/>
</dbReference>
<evidence type="ECO:0000256" key="2">
    <source>
        <dbReference type="SAM" id="SignalP"/>
    </source>
</evidence>
<feature type="signal peptide" evidence="2">
    <location>
        <begin position="1"/>
        <end position="20"/>
    </location>
</feature>
<keyword evidence="4" id="KW-1185">Reference proteome</keyword>
<evidence type="ECO:0000313" key="4">
    <source>
        <dbReference type="Proteomes" id="UP000291078"/>
    </source>
</evidence>